<evidence type="ECO:0000256" key="7">
    <source>
        <dbReference type="ARBA" id="ARBA00022842"/>
    </source>
</evidence>
<evidence type="ECO:0000313" key="11">
    <source>
        <dbReference type="EMBL" id="GAA1802282.1"/>
    </source>
</evidence>
<dbReference type="InterPro" id="IPR015797">
    <property type="entry name" value="NUDIX_hydrolase-like_dom_sf"/>
</dbReference>
<comment type="cofactor">
    <cofactor evidence="1">
        <name>Mg(2+)</name>
        <dbReference type="ChEBI" id="CHEBI:18420"/>
    </cofactor>
</comment>
<keyword evidence="12" id="KW-1185">Reference proteome</keyword>
<evidence type="ECO:0000256" key="4">
    <source>
        <dbReference type="ARBA" id="ARBA00012381"/>
    </source>
</evidence>
<evidence type="ECO:0000256" key="6">
    <source>
        <dbReference type="ARBA" id="ARBA00022801"/>
    </source>
</evidence>
<dbReference type="Gene3D" id="3.90.79.20">
    <property type="match status" value="1"/>
</dbReference>
<protein>
    <recommendedName>
        <fullName evidence="4">NAD(+) diphosphatase</fullName>
        <ecNumber evidence="4">3.6.1.22</ecNumber>
    </recommendedName>
</protein>
<dbReference type="EC" id="3.6.1.22" evidence="4"/>
<dbReference type="RefSeq" id="WP_344086553.1">
    <property type="nucleotide sequence ID" value="NZ_BAAAPO010000042.1"/>
</dbReference>
<dbReference type="PANTHER" id="PTHR42904:SF6">
    <property type="entry name" value="NAD-CAPPED RNA HYDROLASE NUDT12"/>
    <property type="match status" value="1"/>
</dbReference>
<dbReference type="InterPro" id="IPR000086">
    <property type="entry name" value="NUDIX_hydrolase_dom"/>
</dbReference>
<dbReference type="EMBL" id="BAAAPO010000042">
    <property type="protein sequence ID" value="GAA1802282.1"/>
    <property type="molecule type" value="Genomic_DNA"/>
</dbReference>
<dbReference type="InterPro" id="IPR050241">
    <property type="entry name" value="NAD-cap_RNA_hydrolase_NudC"/>
</dbReference>
<keyword evidence="7" id="KW-0460">Magnesium</keyword>
<dbReference type="PROSITE" id="PS00893">
    <property type="entry name" value="NUDIX_BOX"/>
    <property type="match status" value="1"/>
</dbReference>
<comment type="cofactor">
    <cofactor evidence="2">
        <name>Zn(2+)</name>
        <dbReference type="ChEBI" id="CHEBI:29105"/>
    </cofactor>
</comment>
<evidence type="ECO:0000259" key="10">
    <source>
        <dbReference type="PROSITE" id="PS51462"/>
    </source>
</evidence>
<evidence type="ECO:0000256" key="8">
    <source>
        <dbReference type="ARBA" id="ARBA00023027"/>
    </source>
</evidence>
<dbReference type="PROSITE" id="PS51462">
    <property type="entry name" value="NUDIX"/>
    <property type="match status" value="1"/>
</dbReference>
<gene>
    <name evidence="11" type="ORF">GCM10009811_27560</name>
</gene>
<dbReference type="SUPFAM" id="SSF55811">
    <property type="entry name" value="Nudix"/>
    <property type="match status" value="1"/>
</dbReference>
<dbReference type="Pfam" id="PF09297">
    <property type="entry name" value="Zn_ribbon_NUD"/>
    <property type="match status" value="1"/>
</dbReference>
<comment type="catalytic activity">
    <reaction evidence="9">
        <text>a 5'-end NAD(+)-phospho-ribonucleoside in mRNA + H2O = a 5'-end phospho-adenosine-phospho-ribonucleoside in mRNA + beta-nicotinamide D-ribonucleotide + 2 H(+)</text>
        <dbReference type="Rhea" id="RHEA:60876"/>
        <dbReference type="Rhea" id="RHEA-COMP:15698"/>
        <dbReference type="Rhea" id="RHEA-COMP:15719"/>
        <dbReference type="ChEBI" id="CHEBI:14649"/>
        <dbReference type="ChEBI" id="CHEBI:15377"/>
        <dbReference type="ChEBI" id="CHEBI:15378"/>
        <dbReference type="ChEBI" id="CHEBI:144029"/>
        <dbReference type="ChEBI" id="CHEBI:144051"/>
    </reaction>
    <physiologicalReaction direction="left-to-right" evidence="9">
        <dbReference type="Rhea" id="RHEA:60877"/>
    </physiologicalReaction>
</comment>
<keyword evidence="6" id="KW-0378">Hydrolase</keyword>
<dbReference type="InterPro" id="IPR015376">
    <property type="entry name" value="Znr_NADH_PPase"/>
</dbReference>
<accession>A0ABP4YB05</accession>
<dbReference type="NCBIfam" id="NF001299">
    <property type="entry name" value="PRK00241.1"/>
    <property type="match status" value="1"/>
</dbReference>
<sequence>MDRVIDDASLLRDIPLTSVGLDRAAERRGEPGLIEALLADADTLVLPLADGRAPGYAARPGPADPPESVGPGLAWRAPEAGDSAYDAIFLGVSADRPHVALLLPPEEAQDGWLTLRGHGADLNPVDSEAFATAVALANWHAAHTHCPRCGVPTELANAGWTRRCPADGSEHFPRTDPAIIVAVLDPDDRLLLARHPAWPQGRLSVLAGFVEPGESLAMAVAREVHEEVGVVCRDVRYLGDQPWPFPASLMLGFEARADDSTLRLDGTEIAEAHWVTRAEYRAKLASGEWAGGGTSLSISRRLILRWLDS</sequence>
<evidence type="ECO:0000256" key="9">
    <source>
        <dbReference type="ARBA" id="ARBA00023679"/>
    </source>
</evidence>
<evidence type="ECO:0000256" key="5">
    <source>
        <dbReference type="ARBA" id="ARBA00022723"/>
    </source>
</evidence>
<proteinExistence type="inferred from homology"/>
<dbReference type="Proteomes" id="UP001499938">
    <property type="component" value="Unassembled WGS sequence"/>
</dbReference>
<dbReference type="Gene3D" id="3.90.79.10">
    <property type="entry name" value="Nucleoside Triphosphate Pyrophosphohydrolase"/>
    <property type="match status" value="1"/>
</dbReference>
<reference evidence="12" key="1">
    <citation type="journal article" date="2019" name="Int. J. Syst. Evol. Microbiol.">
        <title>The Global Catalogue of Microorganisms (GCM) 10K type strain sequencing project: providing services to taxonomists for standard genome sequencing and annotation.</title>
        <authorList>
            <consortium name="The Broad Institute Genomics Platform"/>
            <consortium name="The Broad Institute Genome Sequencing Center for Infectious Disease"/>
            <person name="Wu L."/>
            <person name="Ma J."/>
        </authorList>
    </citation>
    <scope>NUCLEOTIDE SEQUENCE [LARGE SCALE GENOMIC DNA]</scope>
    <source>
        <strain evidence="12">JCM 15592</strain>
    </source>
</reference>
<dbReference type="Pfam" id="PF00293">
    <property type="entry name" value="NUDIX"/>
    <property type="match status" value="1"/>
</dbReference>
<evidence type="ECO:0000313" key="12">
    <source>
        <dbReference type="Proteomes" id="UP001499938"/>
    </source>
</evidence>
<feature type="domain" description="Nudix hydrolase" evidence="10">
    <location>
        <begin position="173"/>
        <end position="297"/>
    </location>
</feature>
<keyword evidence="5" id="KW-0479">Metal-binding</keyword>
<comment type="similarity">
    <text evidence="3">Belongs to the Nudix hydrolase family. NudC subfamily.</text>
</comment>
<dbReference type="InterPro" id="IPR049734">
    <property type="entry name" value="NudC-like_C"/>
</dbReference>
<evidence type="ECO:0000256" key="1">
    <source>
        <dbReference type="ARBA" id="ARBA00001946"/>
    </source>
</evidence>
<comment type="caution">
    <text evidence="11">The sequence shown here is derived from an EMBL/GenBank/DDBJ whole genome shotgun (WGS) entry which is preliminary data.</text>
</comment>
<dbReference type="PANTHER" id="PTHR42904">
    <property type="entry name" value="NUDIX HYDROLASE, NUDC SUBFAMILY"/>
    <property type="match status" value="1"/>
</dbReference>
<name>A0ABP4YB05_9MICO</name>
<keyword evidence="8" id="KW-0520">NAD</keyword>
<evidence type="ECO:0000256" key="2">
    <source>
        <dbReference type="ARBA" id="ARBA00001947"/>
    </source>
</evidence>
<dbReference type="InterPro" id="IPR020084">
    <property type="entry name" value="NUDIX_hydrolase_CS"/>
</dbReference>
<dbReference type="CDD" id="cd03429">
    <property type="entry name" value="NUDIX_NADH_pyrophosphatase_Nudt13"/>
    <property type="match status" value="1"/>
</dbReference>
<organism evidence="11 12">
    <name type="scientific">Nostocoides veronense</name>
    <dbReference type="NCBI Taxonomy" id="330836"/>
    <lineage>
        <taxon>Bacteria</taxon>
        <taxon>Bacillati</taxon>
        <taxon>Actinomycetota</taxon>
        <taxon>Actinomycetes</taxon>
        <taxon>Micrococcales</taxon>
        <taxon>Intrasporangiaceae</taxon>
        <taxon>Nostocoides</taxon>
    </lineage>
</organism>
<evidence type="ECO:0000256" key="3">
    <source>
        <dbReference type="ARBA" id="ARBA00009595"/>
    </source>
</evidence>